<keyword evidence="6 10" id="KW-0010">Activator</keyword>
<keyword evidence="4 10" id="KW-0678">Repressor</keyword>
<keyword evidence="16" id="KW-1185">Reference proteome</keyword>
<evidence type="ECO:0000256" key="5">
    <source>
        <dbReference type="ARBA" id="ARBA00023015"/>
    </source>
</evidence>
<keyword evidence="7 10" id="KW-0804">Transcription</keyword>
<evidence type="ECO:0000256" key="7">
    <source>
        <dbReference type="ARBA" id="ARBA00023163"/>
    </source>
</evidence>
<keyword evidence="12" id="KW-1133">Transmembrane helix</keyword>
<evidence type="ECO:0000256" key="9">
    <source>
        <dbReference type="ARBA" id="ARBA00032008"/>
    </source>
</evidence>
<accession>A0A9P7JAI9</accession>
<keyword evidence="12" id="KW-0812">Transmembrane</keyword>
<dbReference type="InterPro" id="IPR021643">
    <property type="entry name" value="Mediator_Med13_N"/>
</dbReference>
<dbReference type="RefSeq" id="XP_041189893.1">
    <property type="nucleotide sequence ID" value="XM_041343526.1"/>
</dbReference>
<keyword evidence="5 10" id="KW-0805">Transcription regulation</keyword>
<comment type="similarity">
    <text evidence="2 10">Belongs to the Mediator complex subunit 13 family.</text>
</comment>
<feature type="domain" description="Mediator complex subunit Med13 N-terminal" evidence="14">
    <location>
        <begin position="26"/>
        <end position="334"/>
    </location>
</feature>
<name>A0A9P7JAI9_9AGAM</name>
<evidence type="ECO:0000256" key="1">
    <source>
        <dbReference type="ARBA" id="ARBA00004123"/>
    </source>
</evidence>
<protein>
    <recommendedName>
        <fullName evidence="3 10">Mediator of RNA polymerase II transcription subunit 13</fullName>
    </recommendedName>
    <alternativeName>
        <fullName evidence="9 10">Mediator complex subunit 13</fullName>
    </alternativeName>
</protein>
<comment type="subcellular location">
    <subcellularLocation>
        <location evidence="1 10">Nucleus</location>
    </subcellularLocation>
</comment>
<feature type="domain" description="Mediator complex subunit Med13 C-terminal" evidence="13">
    <location>
        <begin position="1139"/>
        <end position="1413"/>
    </location>
</feature>
<dbReference type="Pfam" id="PF11597">
    <property type="entry name" value="Med13_N"/>
    <property type="match status" value="1"/>
</dbReference>
<evidence type="ECO:0000256" key="3">
    <source>
        <dbReference type="ARBA" id="ARBA00019618"/>
    </source>
</evidence>
<comment type="caution">
    <text evidence="15">The sequence shown here is derived from an EMBL/GenBank/DDBJ whole genome shotgun (WGS) entry which is preliminary data.</text>
</comment>
<feature type="region of interest" description="Disordered" evidence="11">
    <location>
        <begin position="347"/>
        <end position="370"/>
    </location>
</feature>
<gene>
    <name evidence="15" type="ORF">BJ212DRAFT_562720</name>
</gene>
<feature type="transmembrane region" description="Helical" evidence="12">
    <location>
        <begin position="1450"/>
        <end position="1472"/>
    </location>
</feature>
<evidence type="ECO:0000259" key="14">
    <source>
        <dbReference type="Pfam" id="PF11597"/>
    </source>
</evidence>
<evidence type="ECO:0000256" key="4">
    <source>
        <dbReference type="ARBA" id="ARBA00022491"/>
    </source>
</evidence>
<dbReference type="GeneID" id="64637542"/>
<evidence type="ECO:0000313" key="16">
    <source>
        <dbReference type="Proteomes" id="UP000807769"/>
    </source>
</evidence>
<dbReference type="Pfam" id="PF06333">
    <property type="entry name" value="Med13_C"/>
    <property type="match status" value="1"/>
</dbReference>
<keyword evidence="12" id="KW-0472">Membrane</keyword>
<evidence type="ECO:0000259" key="13">
    <source>
        <dbReference type="Pfam" id="PF06333"/>
    </source>
</evidence>
<feature type="transmembrane region" description="Helical" evidence="12">
    <location>
        <begin position="1407"/>
        <end position="1429"/>
    </location>
</feature>
<dbReference type="PANTHER" id="PTHR48249">
    <property type="entry name" value="MEDIATOR OF RNA POLYMERASE II TRANSCRIPTION SUBUNIT 13"/>
    <property type="match status" value="1"/>
</dbReference>
<dbReference type="PANTHER" id="PTHR48249:SF3">
    <property type="entry name" value="MEDIATOR OF RNA POLYMERASE II TRANSCRIPTION SUBUNIT 13"/>
    <property type="match status" value="1"/>
</dbReference>
<dbReference type="OrthoDB" id="103819at2759"/>
<keyword evidence="8 10" id="KW-0539">Nucleus</keyword>
<sequence>MAHRLETTVPLPSAFTQISSTLTASDKLLSSLLPLPVNPCILYVTYSPSGTAPPYEVLESARRQLVFRNQASTFQDSILPHVHIDRDVSTFYAFIVTSDEEVNSSLSVLKQLSFNDLIISETSSFTPHELYPCSLACSDSRTPCALCIDPPFISTARLLPRKPLRQIYARFIDAIRARLIDYVVNASLTSALRFRNGFLLIPNAISNEWGADWDHHAQLRPLVHCHLNLHLTSNRLEVHSLFRPFPHVPLPALLPLPPGTPLILLPAGAPAFFLANYSGPTASLTTHFTRSLAPHPLPRSKDPQYIIAWLAVQNKQGEDKGTPIIWPTALCLVSKSSSRKPLSHIPELPAQLQPSPPPPPPPSINVGTPRIDTPSTPLRVLTNHPLTRHPATASPSPLRALRTLTLSHTTSLQNVASEIGGYVESVVRERDRERERIRREREAMASVSASPQVVTPAAAVASTVPTPAPDTNLPLHPPPPAPTEQLHIHPSVYYPSPVTAIDPPAPLGPPSMSELQTPLPQTNLAPAPNSFDPFNTMDSTWSQPTSDFMDYDMDPAGQRRVDVDFADYDTFTFTDDDFSFFDRPSRPSDSAPAPLALSPSIFGVADVGVSFTPAVGTQLSPDVPTFTPPPAPALPSPITSHSAPSTPHVKVTHTPSQFARTFDPIAFAPSHSLADAKYSSAGKFALPSPPDEEDRTSPLPTLRSHNHSTTSPADLRTRYSAATDPRISVVRQLIGVKRKSKSLDHGRARCRQFLLSSYDDSVHEETIPLMEDDEKSEAVSEDDADMDDERERSTTPPPSYLPFGPMLLHTQFHHALLLPLCQPLRPPGSAVAPMSLVLPPPVAAHTPVSPAASLEKINQEVAAAGAVLAREVVENSVWARAWGCQCTTGDEQVWPSDIQELADILKRVDVLDGPVELMTMFSSGEIVHLQRLDPPMFSVGKSGCVVQVLPSALRFWEKLGLTPHGGKRDVVAFVFLEEGGLEKQHQAEVWLNKMSAGYSAKQLGSFTPGSSMMCSADGVMPLKLENLRKSIRSFLQCLESSNDLVFYIAIPDPAIGLTSPLLREIFSFVKQTQAKRSEAPILFQFVPEHLISSSESPSGEDSEIDALCYATYRRMLKPVERSMSRGFSDKHERVACFQEQPFVLARPSSTVHFAQTTPARSLDVIDRHALLHVGYRFSACGKWLFAACVDQRGESYDLGTWLIQDEMETSAVVQVWNFALQFAKRANVEWRIVIAKLGSMTVSELEGWNVHLAAAIPLCNDLPPFHVSLLSVEQNLCWPIVPHLNETSGPASSKRAPVKDSKSIYVDTAAPAYTIYPSTRIPLASRSCQEQVDLPFIPDNDGTTTSDTSTILPISTSILVRSPSTRTASTQSSIYIHHLHALHTPGSSLSISDDTMRKDITLNFYELSVLAGAMLGFQDILYCLSILLHSRLCIILSDRKISAETLPQSLTRLFFGFLTCRPVAVLLFFFLVTTL</sequence>
<feature type="compositionally biased region" description="Pro residues" evidence="11">
    <location>
        <begin position="354"/>
        <end position="363"/>
    </location>
</feature>
<evidence type="ECO:0000256" key="8">
    <source>
        <dbReference type="ARBA" id="ARBA00023242"/>
    </source>
</evidence>
<dbReference type="Proteomes" id="UP000807769">
    <property type="component" value="Unassembled WGS sequence"/>
</dbReference>
<feature type="compositionally biased region" description="Acidic residues" evidence="11">
    <location>
        <begin position="770"/>
        <end position="788"/>
    </location>
</feature>
<dbReference type="GO" id="GO:0016592">
    <property type="term" value="C:mediator complex"/>
    <property type="evidence" value="ECO:0007669"/>
    <property type="project" value="InterPro"/>
</dbReference>
<dbReference type="GO" id="GO:0045944">
    <property type="term" value="P:positive regulation of transcription by RNA polymerase II"/>
    <property type="evidence" value="ECO:0007669"/>
    <property type="project" value="TreeGrafter"/>
</dbReference>
<comment type="function">
    <text evidence="10">Component of the SRB8-11 complex. The SRB8-11 complex is a regulatory module of the Mediator complex which is itself involved in regulation of basal and activated RNA polymerase II-dependent transcription. The SRB8-11 complex may be involved in the transcriptional repression of a subset of genes regulated by Mediator. It may inhibit the association of the Mediator complex with RNA polymerase II to form the holoenzyme complex.</text>
</comment>
<dbReference type="GO" id="GO:0003713">
    <property type="term" value="F:transcription coactivator activity"/>
    <property type="evidence" value="ECO:0007669"/>
    <property type="project" value="TreeGrafter"/>
</dbReference>
<feature type="region of interest" description="Disordered" evidence="11">
    <location>
        <begin position="632"/>
        <end position="652"/>
    </location>
</feature>
<comment type="subunit">
    <text evidence="10">Component of the SRB8-11 complex, which itself associates with the Mediator complex.</text>
</comment>
<dbReference type="InterPro" id="IPR051139">
    <property type="entry name" value="Mediator_complx_sub13"/>
</dbReference>
<evidence type="ECO:0000256" key="11">
    <source>
        <dbReference type="SAM" id="MobiDB-lite"/>
    </source>
</evidence>
<evidence type="ECO:0000313" key="15">
    <source>
        <dbReference type="EMBL" id="KAG1811233.1"/>
    </source>
</evidence>
<dbReference type="InterPro" id="IPR009401">
    <property type="entry name" value="Med13_C"/>
</dbReference>
<dbReference type="EMBL" id="JABBWG010000030">
    <property type="protein sequence ID" value="KAG1811233.1"/>
    <property type="molecule type" value="Genomic_DNA"/>
</dbReference>
<proteinExistence type="inferred from homology"/>
<feature type="region of interest" description="Disordered" evidence="11">
    <location>
        <begin position="767"/>
        <end position="800"/>
    </location>
</feature>
<evidence type="ECO:0000256" key="2">
    <source>
        <dbReference type="ARBA" id="ARBA00009354"/>
    </source>
</evidence>
<evidence type="ECO:0000256" key="12">
    <source>
        <dbReference type="SAM" id="Phobius"/>
    </source>
</evidence>
<evidence type="ECO:0000256" key="10">
    <source>
        <dbReference type="RuleBase" id="RU364134"/>
    </source>
</evidence>
<reference evidence="15" key="1">
    <citation type="journal article" date="2020" name="New Phytol.">
        <title>Comparative genomics reveals dynamic genome evolution in host specialist ectomycorrhizal fungi.</title>
        <authorList>
            <person name="Lofgren L.A."/>
            <person name="Nguyen N.H."/>
            <person name="Vilgalys R."/>
            <person name="Ruytinx J."/>
            <person name="Liao H.L."/>
            <person name="Branco S."/>
            <person name="Kuo A."/>
            <person name="LaButti K."/>
            <person name="Lipzen A."/>
            <person name="Andreopoulos W."/>
            <person name="Pangilinan J."/>
            <person name="Riley R."/>
            <person name="Hundley H."/>
            <person name="Na H."/>
            <person name="Barry K."/>
            <person name="Grigoriev I.V."/>
            <person name="Stajich J.E."/>
            <person name="Kennedy P.G."/>
        </authorList>
    </citation>
    <scope>NUCLEOTIDE SEQUENCE</scope>
    <source>
        <strain evidence="15">MN1</strain>
    </source>
</reference>
<organism evidence="15 16">
    <name type="scientific">Suillus subaureus</name>
    <dbReference type="NCBI Taxonomy" id="48587"/>
    <lineage>
        <taxon>Eukaryota</taxon>
        <taxon>Fungi</taxon>
        <taxon>Dikarya</taxon>
        <taxon>Basidiomycota</taxon>
        <taxon>Agaricomycotina</taxon>
        <taxon>Agaricomycetes</taxon>
        <taxon>Agaricomycetidae</taxon>
        <taxon>Boletales</taxon>
        <taxon>Suillineae</taxon>
        <taxon>Suillaceae</taxon>
        <taxon>Suillus</taxon>
    </lineage>
</organism>
<evidence type="ECO:0000256" key="6">
    <source>
        <dbReference type="ARBA" id="ARBA00023159"/>
    </source>
</evidence>
<feature type="region of interest" description="Disordered" evidence="11">
    <location>
        <begin position="682"/>
        <end position="718"/>
    </location>
</feature>